<dbReference type="InterPro" id="IPR043519">
    <property type="entry name" value="NT_sf"/>
</dbReference>
<reference evidence="5" key="1">
    <citation type="journal article" date="2023" name="Science">
        <title>Elucidation of the pathway for biosynthesis of saponin adjuvants from the soapbark tree.</title>
        <authorList>
            <person name="Reed J."/>
            <person name="Orme A."/>
            <person name="El-Demerdash A."/>
            <person name="Owen C."/>
            <person name="Martin L.B.B."/>
            <person name="Misra R.C."/>
            <person name="Kikuchi S."/>
            <person name="Rejzek M."/>
            <person name="Martin A.C."/>
            <person name="Harkess A."/>
            <person name="Leebens-Mack J."/>
            <person name="Louveau T."/>
            <person name="Stephenson M.J."/>
            <person name="Osbourn A."/>
        </authorList>
    </citation>
    <scope>NUCLEOTIDE SEQUENCE</scope>
    <source>
        <strain evidence="5">S10</strain>
    </source>
</reference>
<evidence type="ECO:0000259" key="4">
    <source>
        <dbReference type="Pfam" id="PF01743"/>
    </source>
</evidence>
<dbReference type="GO" id="GO:0001680">
    <property type="term" value="P:tRNA 3'-terminal CCA addition"/>
    <property type="evidence" value="ECO:0007669"/>
    <property type="project" value="UniProtKB-ARBA"/>
</dbReference>
<evidence type="ECO:0000313" key="6">
    <source>
        <dbReference type="Proteomes" id="UP001163823"/>
    </source>
</evidence>
<dbReference type="GO" id="GO:0003723">
    <property type="term" value="F:RNA binding"/>
    <property type="evidence" value="ECO:0007669"/>
    <property type="project" value="UniProtKB-KW"/>
</dbReference>
<dbReference type="Gene3D" id="3.30.460.10">
    <property type="entry name" value="Beta Polymerase, domain 2"/>
    <property type="match status" value="2"/>
</dbReference>
<comment type="similarity">
    <text evidence="1 3">Belongs to the tRNA nucleotidyltransferase/poly(A) polymerase family.</text>
</comment>
<feature type="domain" description="Poly A polymerase head" evidence="4">
    <location>
        <begin position="62"/>
        <end position="106"/>
    </location>
</feature>
<dbReference type="EMBL" id="JARAOO010000009">
    <property type="protein sequence ID" value="KAJ7957189.1"/>
    <property type="molecule type" value="Genomic_DNA"/>
</dbReference>
<gene>
    <name evidence="5" type="ORF">O6P43_023520</name>
</gene>
<dbReference type="SUPFAM" id="SSF81301">
    <property type="entry name" value="Nucleotidyltransferase"/>
    <property type="match status" value="1"/>
</dbReference>
<dbReference type="Gene3D" id="1.10.3090.10">
    <property type="entry name" value="cca-adding enzyme, domain 2"/>
    <property type="match status" value="1"/>
</dbReference>
<name>A0AAD7LFD9_QUISA</name>
<dbReference type="PANTHER" id="PTHR43051:SF2">
    <property type="entry name" value="POLYNUCLEOTIDE ADENYLYLTRANSFERASE FAMILY PROTEIN-RELATED"/>
    <property type="match status" value="1"/>
</dbReference>
<dbReference type="SUPFAM" id="SSF81891">
    <property type="entry name" value="Poly A polymerase C-terminal region-like"/>
    <property type="match status" value="1"/>
</dbReference>
<proteinExistence type="inferred from homology"/>
<dbReference type="KEGG" id="qsa:O6P43_023520"/>
<dbReference type="GO" id="GO:0016779">
    <property type="term" value="F:nucleotidyltransferase activity"/>
    <property type="evidence" value="ECO:0007669"/>
    <property type="project" value="InterPro"/>
</dbReference>
<evidence type="ECO:0000256" key="3">
    <source>
        <dbReference type="RuleBase" id="RU003953"/>
    </source>
</evidence>
<dbReference type="Pfam" id="PF01743">
    <property type="entry name" value="PolyA_pol"/>
    <property type="match status" value="2"/>
</dbReference>
<evidence type="ECO:0000256" key="2">
    <source>
        <dbReference type="ARBA" id="ARBA00022679"/>
    </source>
</evidence>
<dbReference type="InterPro" id="IPR002646">
    <property type="entry name" value="PolA_pol_head_dom"/>
</dbReference>
<dbReference type="PANTHER" id="PTHR43051">
    <property type="entry name" value="POLYNUCLEOTIDE ADENYLYLTRANSFERASE FAMILY PROTEIN"/>
    <property type="match status" value="1"/>
</dbReference>
<feature type="domain" description="Poly A polymerase head" evidence="4">
    <location>
        <begin position="131"/>
        <end position="163"/>
    </location>
</feature>
<protein>
    <submittedName>
        <fullName evidence="5">Poly A polymerase</fullName>
    </submittedName>
</protein>
<dbReference type="Proteomes" id="UP001163823">
    <property type="component" value="Chromosome 9"/>
</dbReference>
<dbReference type="AlphaFoldDB" id="A0AAD7LFD9"/>
<organism evidence="5 6">
    <name type="scientific">Quillaja saponaria</name>
    <name type="common">Soap bark tree</name>
    <dbReference type="NCBI Taxonomy" id="32244"/>
    <lineage>
        <taxon>Eukaryota</taxon>
        <taxon>Viridiplantae</taxon>
        <taxon>Streptophyta</taxon>
        <taxon>Embryophyta</taxon>
        <taxon>Tracheophyta</taxon>
        <taxon>Spermatophyta</taxon>
        <taxon>Magnoliopsida</taxon>
        <taxon>eudicotyledons</taxon>
        <taxon>Gunneridae</taxon>
        <taxon>Pentapetalae</taxon>
        <taxon>rosids</taxon>
        <taxon>fabids</taxon>
        <taxon>Fabales</taxon>
        <taxon>Quillajaceae</taxon>
        <taxon>Quillaja</taxon>
    </lineage>
</organism>
<comment type="caution">
    <text evidence="5">The sequence shown here is derived from an EMBL/GenBank/DDBJ whole genome shotgun (WGS) entry which is preliminary data.</text>
</comment>
<dbReference type="InterPro" id="IPR052191">
    <property type="entry name" value="tRNA_ntf/polyA_polymerase_I"/>
</dbReference>
<evidence type="ECO:0000256" key="1">
    <source>
        <dbReference type="ARBA" id="ARBA00007265"/>
    </source>
</evidence>
<accession>A0AAD7LFD9</accession>
<sequence>MAFEEEGLIYNQNSSNSIGEEGDRKDPEWNKLNCKELGISTSMIAKSTRKVLNGLKRKGYDVYLVGGCVRDLILKRTPRDFDIITSAELKEVMKTFSWCTIIGKRFPICMFTWMVPLWRFRVLVLLAGGSRDFTINGLMFDPYTRTVYDYIGGIEDIRKSKVRSINPATTSFKEDCARILCGIRIAARLGFGISKETARSVKKNYLSQY</sequence>
<keyword evidence="3" id="KW-0694">RNA-binding</keyword>
<keyword evidence="2 3" id="KW-0808">Transferase</keyword>
<evidence type="ECO:0000313" key="5">
    <source>
        <dbReference type="EMBL" id="KAJ7957189.1"/>
    </source>
</evidence>
<keyword evidence="6" id="KW-1185">Reference proteome</keyword>